<keyword evidence="7" id="KW-1208">Phospholipid metabolism</keyword>
<keyword evidence="4" id="KW-0548">Nucleotidyltransferase</keyword>
<sequence>MSIEQGRKTLHSKRSFGKWPRTFDSPAYDASEEDNDPLTDDGASAVSIPVVRHSSTTQPASRILSRPPASSSSSAAVSSIPRSTARHHLASALLSDSDGVDSPTYDGDIESSTTMGVDGTSTSRGGTHLHLHHRTSSVSTLSTPGTPVHPSSSFQPPHNNQITPSSEPVDPLIPPQRAVDPQSQQPVFITAPDPTSPTTKAKSPDPASFTEDDIQDFVRKAIEGDTTRTYKINPPPKGRPIRIYADGVYDLFHFGHALQLRQAKLSFPSVHLLVGVCSDDLVKLHKSRSVMTHAERVEAAKHCRWVDEVLSDAPWIIDDAFVQKHQIDYVAHDEMPYAGAGQDDVYGPLKAQGKFLPTRRTPGISTSDLLERIVAGYRNRDFDEKLTKMGKLELRAEGSDFDDRSNTGSSRNASQHASRAESPAQQQQHQG</sequence>
<feature type="domain" description="Cytidyltransferase-like" evidence="10">
    <location>
        <begin position="244"/>
        <end position="371"/>
    </location>
</feature>
<accession>A0A2A9NQI7</accession>
<keyword evidence="3" id="KW-0808">Transferase</keyword>
<dbReference type="STRING" id="703135.A0A2A9NQI7"/>
<feature type="compositionally biased region" description="Polar residues" evidence="9">
    <location>
        <begin position="110"/>
        <end position="125"/>
    </location>
</feature>
<dbReference type="EC" id="2.7.7.15" evidence="8"/>
<dbReference type="PANTHER" id="PTHR10739">
    <property type="entry name" value="CYTIDYLYLTRANSFERASE"/>
    <property type="match status" value="1"/>
</dbReference>
<evidence type="ECO:0000313" key="12">
    <source>
        <dbReference type="Proteomes" id="UP000242287"/>
    </source>
</evidence>
<dbReference type="InterPro" id="IPR045049">
    <property type="entry name" value="Pcy1-like"/>
</dbReference>
<dbReference type="GO" id="GO:0005635">
    <property type="term" value="C:nuclear envelope"/>
    <property type="evidence" value="ECO:0007669"/>
    <property type="project" value="TreeGrafter"/>
</dbReference>
<feature type="region of interest" description="Disordered" evidence="9">
    <location>
        <begin position="1"/>
        <end position="214"/>
    </location>
</feature>
<comment type="similarity">
    <text evidence="1">Belongs to the cytidylyltransferase family.</text>
</comment>
<evidence type="ECO:0000313" key="11">
    <source>
        <dbReference type="EMBL" id="PFH49980.1"/>
    </source>
</evidence>
<feature type="compositionally biased region" description="Low complexity" evidence="9">
    <location>
        <begin position="59"/>
        <end position="83"/>
    </location>
</feature>
<evidence type="ECO:0000256" key="3">
    <source>
        <dbReference type="ARBA" id="ARBA00022679"/>
    </source>
</evidence>
<evidence type="ECO:0000259" key="10">
    <source>
        <dbReference type="Pfam" id="PF01467"/>
    </source>
</evidence>
<dbReference type="NCBIfam" id="TIGR00125">
    <property type="entry name" value="cyt_tran_rel"/>
    <property type="match status" value="1"/>
</dbReference>
<dbReference type="InterPro" id="IPR014729">
    <property type="entry name" value="Rossmann-like_a/b/a_fold"/>
</dbReference>
<dbReference type="Gene3D" id="3.40.50.620">
    <property type="entry name" value="HUPs"/>
    <property type="match status" value="1"/>
</dbReference>
<gene>
    <name evidence="11" type="ORF">AMATHDRAFT_193949</name>
</gene>
<dbReference type="PANTHER" id="PTHR10739:SF13">
    <property type="entry name" value="CHOLINE-PHOSPHATE CYTIDYLYLTRANSFERASE"/>
    <property type="match status" value="1"/>
</dbReference>
<dbReference type="OrthoDB" id="17102at2759"/>
<proteinExistence type="inferred from homology"/>
<dbReference type="EMBL" id="KZ302014">
    <property type="protein sequence ID" value="PFH49980.1"/>
    <property type="molecule type" value="Genomic_DNA"/>
</dbReference>
<dbReference type="SUPFAM" id="SSF52374">
    <property type="entry name" value="Nucleotidylyl transferase"/>
    <property type="match status" value="1"/>
</dbReference>
<evidence type="ECO:0000256" key="5">
    <source>
        <dbReference type="ARBA" id="ARBA00023098"/>
    </source>
</evidence>
<evidence type="ECO:0000256" key="6">
    <source>
        <dbReference type="ARBA" id="ARBA00023209"/>
    </source>
</evidence>
<dbReference type="InterPro" id="IPR041723">
    <property type="entry name" value="CCT"/>
</dbReference>
<feature type="compositionally biased region" description="Polar residues" evidence="9">
    <location>
        <begin position="136"/>
        <end position="166"/>
    </location>
</feature>
<name>A0A2A9NQI7_9AGAR</name>
<evidence type="ECO:0000256" key="2">
    <source>
        <dbReference type="ARBA" id="ARBA00022516"/>
    </source>
</evidence>
<feature type="region of interest" description="Disordered" evidence="9">
    <location>
        <begin position="393"/>
        <end position="431"/>
    </location>
</feature>
<dbReference type="InterPro" id="IPR004821">
    <property type="entry name" value="Cyt_trans-like"/>
</dbReference>
<keyword evidence="5" id="KW-0443">Lipid metabolism</keyword>
<evidence type="ECO:0000256" key="1">
    <source>
        <dbReference type="ARBA" id="ARBA00010101"/>
    </source>
</evidence>
<keyword evidence="6" id="KW-0594">Phospholipid biosynthesis</keyword>
<feature type="compositionally biased region" description="Acidic residues" evidence="9">
    <location>
        <begin position="30"/>
        <end position="39"/>
    </location>
</feature>
<dbReference type="GO" id="GO:0031210">
    <property type="term" value="F:phosphatidylcholine binding"/>
    <property type="evidence" value="ECO:0007669"/>
    <property type="project" value="TreeGrafter"/>
</dbReference>
<dbReference type="Pfam" id="PF01467">
    <property type="entry name" value="CTP_transf_like"/>
    <property type="match status" value="1"/>
</dbReference>
<feature type="compositionally biased region" description="Basic and acidic residues" evidence="9">
    <location>
        <begin position="393"/>
        <end position="405"/>
    </location>
</feature>
<evidence type="ECO:0000256" key="8">
    <source>
        <dbReference type="ARBA" id="ARBA00026101"/>
    </source>
</evidence>
<reference evidence="11 12" key="1">
    <citation type="submission" date="2014-02" db="EMBL/GenBank/DDBJ databases">
        <title>Transposable element dynamics among asymbiotic and ectomycorrhizal Amanita fungi.</title>
        <authorList>
            <consortium name="DOE Joint Genome Institute"/>
            <person name="Hess J."/>
            <person name="Skrede I."/>
            <person name="Wolfe B."/>
            <person name="LaButti K."/>
            <person name="Ohm R.A."/>
            <person name="Grigoriev I.V."/>
            <person name="Pringle A."/>
        </authorList>
    </citation>
    <scope>NUCLEOTIDE SEQUENCE [LARGE SCALE GENOMIC DNA]</scope>
    <source>
        <strain evidence="11 12">SKay4041</strain>
    </source>
</reference>
<dbReference type="Proteomes" id="UP000242287">
    <property type="component" value="Unassembled WGS sequence"/>
</dbReference>
<dbReference type="GO" id="GO:0004105">
    <property type="term" value="F:choline-phosphate cytidylyltransferase activity"/>
    <property type="evidence" value="ECO:0007669"/>
    <property type="project" value="UniProtKB-EC"/>
</dbReference>
<feature type="compositionally biased region" description="Polar residues" evidence="9">
    <location>
        <begin position="406"/>
        <end position="431"/>
    </location>
</feature>
<evidence type="ECO:0000256" key="9">
    <source>
        <dbReference type="SAM" id="MobiDB-lite"/>
    </source>
</evidence>
<evidence type="ECO:0000256" key="4">
    <source>
        <dbReference type="ARBA" id="ARBA00022695"/>
    </source>
</evidence>
<protein>
    <recommendedName>
        <fullName evidence="8">choline-phosphate cytidylyltransferase</fullName>
        <ecNumber evidence="8">2.7.7.15</ecNumber>
    </recommendedName>
</protein>
<dbReference type="CDD" id="cd02174">
    <property type="entry name" value="CCT"/>
    <property type="match status" value="1"/>
</dbReference>
<keyword evidence="2" id="KW-0444">Lipid biosynthesis</keyword>
<dbReference type="AlphaFoldDB" id="A0A2A9NQI7"/>
<keyword evidence="12" id="KW-1185">Reference proteome</keyword>
<evidence type="ECO:0000256" key="7">
    <source>
        <dbReference type="ARBA" id="ARBA00023264"/>
    </source>
</evidence>
<organism evidence="11 12">
    <name type="scientific">Amanita thiersii Skay4041</name>
    <dbReference type="NCBI Taxonomy" id="703135"/>
    <lineage>
        <taxon>Eukaryota</taxon>
        <taxon>Fungi</taxon>
        <taxon>Dikarya</taxon>
        <taxon>Basidiomycota</taxon>
        <taxon>Agaricomycotina</taxon>
        <taxon>Agaricomycetes</taxon>
        <taxon>Agaricomycetidae</taxon>
        <taxon>Agaricales</taxon>
        <taxon>Pluteineae</taxon>
        <taxon>Amanitaceae</taxon>
        <taxon>Amanita</taxon>
    </lineage>
</organism>